<accession>A0A4R1GAT4</accession>
<reference evidence="1 2" key="1">
    <citation type="submission" date="2019-03" db="EMBL/GenBank/DDBJ databases">
        <title>Genomic Encyclopedia of Archaeal and Bacterial Type Strains, Phase II (KMG-II): from individual species to whole genera.</title>
        <authorList>
            <person name="Goeker M."/>
        </authorList>
    </citation>
    <scope>NUCLEOTIDE SEQUENCE [LARGE SCALE GENOMIC DNA]</scope>
    <source>
        <strain evidence="1 2">DSM 24425</strain>
    </source>
</reference>
<sequence>MENRAKAILVFLLFIGAVVSSYFALETYIEAKLVEKFSKRIKELPFNVSCAEIDYSLLKNTITLKDINTNILGMNISVKAVEIDLPFTARKKELPDRMLIKVIGLEFPSSLIGITNTPRTIVNLVTGYSFEDDSLQVMLKTSVSSLGDLSLLCKLKNLSKRKLERALAGVISERRTIRETKIEYLALKYKDRGFVHEYFKQQALEEGISVEELKKKLITSINESINKDKVLMERIGQPLIEFIENPHCIELIAYPVLPISLKELSLLLNGHPDLRKTAVWLGIKFKVCK</sequence>
<dbReference type="AlphaFoldDB" id="A0A4R1GAT4"/>
<proteinExistence type="predicted"/>
<evidence type="ECO:0000313" key="2">
    <source>
        <dbReference type="Proteomes" id="UP000295777"/>
    </source>
</evidence>
<comment type="caution">
    <text evidence="1">The sequence shown here is derived from an EMBL/GenBank/DDBJ whole genome shotgun (WGS) entry which is preliminary data.</text>
</comment>
<dbReference type="EMBL" id="SMFV01000002">
    <property type="protein sequence ID" value="TCK05337.1"/>
    <property type="molecule type" value="Genomic_DNA"/>
</dbReference>
<keyword evidence="2" id="KW-1185">Reference proteome</keyword>
<organism evidence="1 2">
    <name type="scientific">Phorcysia thermohydrogeniphila</name>
    <dbReference type="NCBI Taxonomy" id="936138"/>
    <lineage>
        <taxon>Bacteria</taxon>
        <taxon>Pseudomonadati</taxon>
        <taxon>Aquificota</taxon>
        <taxon>Aquificia</taxon>
        <taxon>Desulfurobacteriales</taxon>
        <taxon>Desulfurobacteriaceae</taxon>
        <taxon>Phorcysia</taxon>
    </lineage>
</organism>
<protein>
    <submittedName>
        <fullName evidence="1">Uncharacterized protein</fullName>
    </submittedName>
</protein>
<name>A0A4R1GAT4_9BACT</name>
<evidence type="ECO:0000313" key="1">
    <source>
        <dbReference type="EMBL" id="TCK05337.1"/>
    </source>
</evidence>
<dbReference type="OrthoDB" id="14755at2"/>
<dbReference type="RefSeq" id="WP_132525956.1">
    <property type="nucleotide sequence ID" value="NZ_SMFV01000002.1"/>
</dbReference>
<dbReference type="Proteomes" id="UP000295777">
    <property type="component" value="Unassembled WGS sequence"/>
</dbReference>
<gene>
    <name evidence="1" type="ORF">CLV27_0764</name>
</gene>